<name>A0A0A8YXL0_ARUDO</name>
<sequence>MKKLYIEMKMAGSFRYACAKPRANIFGESSVMYKFVHSGLLIVCHDSLYTTF</sequence>
<accession>A0A0A8YXL0</accession>
<proteinExistence type="predicted"/>
<protein>
    <submittedName>
        <fullName evidence="1">Uncharacterized protein</fullName>
    </submittedName>
</protein>
<reference evidence="1" key="1">
    <citation type="submission" date="2014-09" db="EMBL/GenBank/DDBJ databases">
        <authorList>
            <person name="Magalhaes I.L.F."/>
            <person name="Oliveira U."/>
            <person name="Santos F.R."/>
            <person name="Vidigal T.H.D.A."/>
            <person name="Brescovit A.D."/>
            <person name="Santos A.J."/>
        </authorList>
    </citation>
    <scope>NUCLEOTIDE SEQUENCE</scope>
    <source>
        <tissue evidence="1">Shoot tissue taken approximately 20 cm above the soil surface</tissue>
    </source>
</reference>
<evidence type="ECO:0000313" key="1">
    <source>
        <dbReference type="EMBL" id="JAD31321.1"/>
    </source>
</evidence>
<organism evidence="1">
    <name type="scientific">Arundo donax</name>
    <name type="common">Giant reed</name>
    <name type="synonym">Donax arundinaceus</name>
    <dbReference type="NCBI Taxonomy" id="35708"/>
    <lineage>
        <taxon>Eukaryota</taxon>
        <taxon>Viridiplantae</taxon>
        <taxon>Streptophyta</taxon>
        <taxon>Embryophyta</taxon>
        <taxon>Tracheophyta</taxon>
        <taxon>Spermatophyta</taxon>
        <taxon>Magnoliopsida</taxon>
        <taxon>Liliopsida</taxon>
        <taxon>Poales</taxon>
        <taxon>Poaceae</taxon>
        <taxon>PACMAD clade</taxon>
        <taxon>Arundinoideae</taxon>
        <taxon>Arundineae</taxon>
        <taxon>Arundo</taxon>
    </lineage>
</organism>
<reference evidence="1" key="2">
    <citation type="journal article" date="2015" name="Data Brief">
        <title>Shoot transcriptome of the giant reed, Arundo donax.</title>
        <authorList>
            <person name="Barrero R.A."/>
            <person name="Guerrero F.D."/>
            <person name="Moolhuijzen P."/>
            <person name="Goolsby J.A."/>
            <person name="Tidwell J."/>
            <person name="Bellgard S.E."/>
            <person name="Bellgard M.I."/>
        </authorList>
    </citation>
    <scope>NUCLEOTIDE SEQUENCE</scope>
    <source>
        <tissue evidence="1">Shoot tissue taken approximately 20 cm above the soil surface</tissue>
    </source>
</reference>
<dbReference type="EMBL" id="GBRH01266574">
    <property type="protein sequence ID" value="JAD31321.1"/>
    <property type="molecule type" value="Transcribed_RNA"/>
</dbReference>
<dbReference type="AlphaFoldDB" id="A0A0A8YXL0"/>